<proteinExistence type="predicted"/>
<protein>
    <submittedName>
        <fullName evidence="1">Uncharacterized protein</fullName>
    </submittedName>
</protein>
<reference evidence="1" key="1">
    <citation type="submission" date="2014-11" db="EMBL/GenBank/DDBJ databases">
        <authorList>
            <person name="Amaro Gonzalez C."/>
        </authorList>
    </citation>
    <scope>NUCLEOTIDE SEQUENCE</scope>
</reference>
<sequence length="73" mass="8061">MVEMRPCVAMGQACTEHVLVPSVETELAMEDRFHISPDVSFHILSPVNGVSGLLINPPYFHTFPKNVCSAILH</sequence>
<reference evidence="1" key="2">
    <citation type="journal article" date="2015" name="Fish Shellfish Immunol.">
        <title>Early steps in the European eel (Anguilla anguilla)-Vibrio vulnificus interaction in the gills: Role of the RtxA13 toxin.</title>
        <authorList>
            <person name="Callol A."/>
            <person name="Pajuelo D."/>
            <person name="Ebbesson L."/>
            <person name="Teles M."/>
            <person name="MacKenzie S."/>
            <person name="Amaro C."/>
        </authorList>
    </citation>
    <scope>NUCLEOTIDE SEQUENCE</scope>
</reference>
<evidence type="ECO:0000313" key="1">
    <source>
        <dbReference type="EMBL" id="JAH93181.1"/>
    </source>
</evidence>
<organism evidence="1">
    <name type="scientific">Anguilla anguilla</name>
    <name type="common">European freshwater eel</name>
    <name type="synonym">Muraena anguilla</name>
    <dbReference type="NCBI Taxonomy" id="7936"/>
    <lineage>
        <taxon>Eukaryota</taxon>
        <taxon>Metazoa</taxon>
        <taxon>Chordata</taxon>
        <taxon>Craniata</taxon>
        <taxon>Vertebrata</taxon>
        <taxon>Euteleostomi</taxon>
        <taxon>Actinopterygii</taxon>
        <taxon>Neopterygii</taxon>
        <taxon>Teleostei</taxon>
        <taxon>Anguilliformes</taxon>
        <taxon>Anguillidae</taxon>
        <taxon>Anguilla</taxon>
    </lineage>
</organism>
<dbReference type="EMBL" id="GBXM01015396">
    <property type="protein sequence ID" value="JAH93181.1"/>
    <property type="molecule type" value="Transcribed_RNA"/>
</dbReference>
<accession>A0A0E9WSA7</accession>
<dbReference type="AlphaFoldDB" id="A0A0E9WSA7"/>
<name>A0A0E9WSA7_ANGAN</name>